<dbReference type="GO" id="GO:0005634">
    <property type="term" value="C:nucleus"/>
    <property type="evidence" value="ECO:0007669"/>
    <property type="project" value="UniProtKB-SubCell"/>
</dbReference>
<feature type="domain" description="Myb-like" evidence="7">
    <location>
        <begin position="452"/>
        <end position="525"/>
    </location>
</feature>
<evidence type="ECO:0000256" key="4">
    <source>
        <dbReference type="ARBA" id="ARBA00023163"/>
    </source>
</evidence>
<comment type="caution">
    <text evidence="8">The sequence shown here is derived from an EMBL/GenBank/DDBJ whole genome shotgun (WGS) entry which is preliminary data.</text>
</comment>
<feature type="compositionally biased region" description="Polar residues" evidence="6">
    <location>
        <begin position="573"/>
        <end position="583"/>
    </location>
</feature>
<keyword evidence="5" id="KW-0539">Nucleus</keyword>
<dbReference type="SMART" id="SM00717">
    <property type="entry name" value="SANT"/>
    <property type="match status" value="2"/>
</dbReference>
<dbReference type="EMBL" id="JAXIOK010000004">
    <property type="protein sequence ID" value="KAK4773101.1"/>
    <property type="molecule type" value="Genomic_DNA"/>
</dbReference>
<evidence type="ECO:0000256" key="2">
    <source>
        <dbReference type="ARBA" id="ARBA00023015"/>
    </source>
</evidence>
<dbReference type="AlphaFoldDB" id="A0AAN7QPJ2"/>
<evidence type="ECO:0000256" key="6">
    <source>
        <dbReference type="SAM" id="MobiDB-lite"/>
    </source>
</evidence>
<protein>
    <recommendedName>
        <fullName evidence="7">Myb-like domain-containing protein</fullName>
    </recommendedName>
</protein>
<dbReference type="PANTHER" id="PTHR21654:SF61">
    <property type="entry name" value="TRIHELIX TRANSCRIPTION FACTOR GTL2"/>
    <property type="match status" value="1"/>
</dbReference>
<keyword evidence="9" id="KW-1185">Reference proteome</keyword>
<keyword evidence="3" id="KW-0238">DNA-binding</keyword>
<feature type="region of interest" description="Disordered" evidence="6">
    <location>
        <begin position="359"/>
        <end position="455"/>
    </location>
</feature>
<reference evidence="8 9" key="1">
    <citation type="journal article" date="2023" name="Hortic Res">
        <title>Pangenome of water caltrop reveals structural variations and asymmetric subgenome divergence after allopolyploidization.</title>
        <authorList>
            <person name="Zhang X."/>
            <person name="Chen Y."/>
            <person name="Wang L."/>
            <person name="Yuan Y."/>
            <person name="Fang M."/>
            <person name="Shi L."/>
            <person name="Lu R."/>
            <person name="Comes H.P."/>
            <person name="Ma Y."/>
            <person name="Chen Y."/>
            <person name="Huang G."/>
            <person name="Zhou Y."/>
            <person name="Zheng Z."/>
            <person name="Qiu Y."/>
        </authorList>
    </citation>
    <scope>NUCLEOTIDE SEQUENCE [LARGE SCALE GENOMIC DNA]</scope>
    <source>
        <tissue evidence="8">Roots</tissue>
    </source>
</reference>
<accession>A0AAN7QPJ2</accession>
<gene>
    <name evidence="8" type="ORF">SAY87_028120</name>
</gene>
<proteinExistence type="predicted"/>
<dbReference type="GO" id="GO:0006355">
    <property type="term" value="P:regulation of DNA-templated transcription"/>
    <property type="evidence" value="ECO:0007669"/>
    <property type="project" value="UniProtKB-ARBA"/>
</dbReference>
<feature type="region of interest" description="Disordered" evidence="6">
    <location>
        <begin position="560"/>
        <end position="583"/>
    </location>
</feature>
<dbReference type="InterPro" id="IPR044822">
    <property type="entry name" value="Myb_DNA-bind_4"/>
</dbReference>
<organism evidence="8 9">
    <name type="scientific">Trapa incisa</name>
    <dbReference type="NCBI Taxonomy" id="236973"/>
    <lineage>
        <taxon>Eukaryota</taxon>
        <taxon>Viridiplantae</taxon>
        <taxon>Streptophyta</taxon>
        <taxon>Embryophyta</taxon>
        <taxon>Tracheophyta</taxon>
        <taxon>Spermatophyta</taxon>
        <taxon>Magnoliopsida</taxon>
        <taxon>eudicotyledons</taxon>
        <taxon>Gunneridae</taxon>
        <taxon>Pentapetalae</taxon>
        <taxon>rosids</taxon>
        <taxon>malvids</taxon>
        <taxon>Myrtales</taxon>
        <taxon>Lythraceae</taxon>
        <taxon>Trapa</taxon>
    </lineage>
</organism>
<evidence type="ECO:0000256" key="3">
    <source>
        <dbReference type="ARBA" id="ARBA00023125"/>
    </source>
</evidence>
<feature type="compositionally biased region" description="Basic and acidic residues" evidence="6">
    <location>
        <begin position="359"/>
        <end position="376"/>
    </location>
</feature>
<evidence type="ECO:0000259" key="7">
    <source>
        <dbReference type="PROSITE" id="PS50090"/>
    </source>
</evidence>
<evidence type="ECO:0000313" key="8">
    <source>
        <dbReference type="EMBL" id="KAK4773101.1"/>
    </source>
</evidence>
<feature type="compositionally biased region" description="Polar residues" evidence="6">
    <location>
        <begin position="424"/>
        <end position="446"/>
    </location>
</feature>
<dbReference type="Proteomes" id="UP001345219">
    <property type="component" value="Chromosome 22"/>
</dbReference>
<evidence type="ECO:0000256" key="5">
    <source>
        <dbReference type="ARBA" id="ARBA00023242"/>
    </source>
</evidence>
<feature type="domain" description="Myb-like" evidence="7">
    <location>
        <begin position="109"/>
        <end position="161"/>
    </location>
</feature>
<name>A0AAN7QPJ2_9MYRT</name>
<dbReference type="PROSITE" id="PS50090">
    <property type="entry name" value="MYB_LIKE"/>
    <property type="match status" value="2"/>
</dbReference>
<keyword evidence="2" id="KW-0805">Transcription regulation</keyword>
<feature type="region of interest" description="Disordered" evidence="6">
    <location>
        <begin position="470"/>
        <end position="495"/>
    </location>
</feature>
<sequence>MFDGVPEQFHHFIASRASSTSGLPLPPPLPPPPPLSSAAFPFYHGFDPFQNPNPSLPPPPPNSHHQVHFLHHHPSAQPMHHEDVQEDPIVKNRLNFSIVGGAAPDPGCPWTNEEVVALLRIGSSTEHWFPEFTWDHVSRKLAEFGFKKSPDQCKHKFEELTRSFNSSNNNIDINVNYSKSSSTYRPVLVNELEDLYDHHLHHSTPPPQQPRIHHRVPGDDEIAERSVGEGGDGEKDKEGRPIVVGIDNMDAVEGQKRSAVAEMERENTLARRKKKRQEKLKTFKQFCERMVERLMAQQEEMQNKLLEDMMRRDREMVEKDEAWKKMEMDRVNKELDLRAHEQSVARSRQAAIMEFLKRFTTDPPRGSRECHDHDDPYNPASAVAGGALEVDDDDDDRPDPGPNSNPSSPPQPRRQPPPLPAPTVISTSPGSSKTPRNTRPSGNSEGAETGKRWPREEVLALINLRCTIQGNGSEERSENQQQQGQGGSGAAAARAPLWERISQGMSELGYNRNAKRCKEKWENINKYFRKTKDSTASKKRPLESRTCPYFQHLTVLYSQGKLARAPPAPPENRPTSSDSQPFT</sequence>
<feature type="region of interest" description="Disordered" evidence="6">
    <location>
        <begin position="255"/>
        <end position="276"/>
    </location>
</feature>
<comment type="subcellular location">
    <subcellularLocation>
        <location evidence="1">Nucleus</location>
    </subcellularLocation>
</comment>
<dbReference type="PANTHER" id="PTHR21654">
    <property type="entry name" value="FI21293P1"/>
    <property type="match status" value="1"/>
</dbReference>
<feature type="compositionally biased region" description="Pro residues" evidence="6">
    <location>
        <begin position="400"/>
        <end position="421"/>
    </location>
</feature>
<evidence type="ECO:0000313" key="9">
    <source>
        <dbReference type="Proteomes" id="UP001345219"/>
    </source>
</evidence>
<dbReference type="CDD" id="cd12203">
    <property type="entry name" value="GT1"/>
    <property type="match status" value="1"/>
</dbReference>
<dbReference type="GO" id="GO:0003677">
    <property type="term" value="F:DNA binding"/>
    <property type="evidence" value="ECO:0007669"/>
    <property type="project" value="UniProtKB-KW"/>
</dbReference>
<dbReference type="Gene3D" id="1.10.10.60">
    <property type="entry name" value="Homeodomain-like"/>
    <property type="match status" value="2"/>
</dbReference>
<dbReference type="Pfam" id="PF13837">
    <property type="entry name" value="Myb_DNA-bind_4"/>
    <property type="match status" value="2"/>
</dbReference>
<keyword evidence="4" id="KW-0804">Transcription</keyword>
<evidence type="ECO:0000256" key="1">
    <source>
        <dbReference type="ARBA" id="ARBA00004123"/>
    </source>
</evidence>
<dbReference type="InterPro" id="IPR001005">
    <property type="entry name" value="SANT/Myb"/>
</dbReference>